<evidence type="ECO:0000256" key="1">
    <source>
        <dbReference type="SAM" id="SignalP"/>
    </source>
</evidence>
<evidence type="ECO:0000313" key="2">
    <source>
        <dbReference type="EMBL" id="SFP14694.1"/>
    </source>
</evidence>
<name>A0A1I5MYQ9_9PSEU</name>
<dbReference type="RefSeq" id="WP_093573993.1">
    <property type="nucleotide sequence ID" value="NZ_FOWC01000004.1"/>
</dbReference>
<dbReference type="OrthoDB" id="3577245at2"/>
<accession>A0A1I5MYQ9</accession>
<dbReference type="SUPFAM" id="SSF56524">
    <property type="entry name" value="Oxidoreductase molybdopterin-binding domain"/>
    <property type="match status" value="1"/>
</dbReference>
<reference evidence="2 3" key="1">
    <citation type="submission" date="2016-10" db="EMBL/GenBank/DDBJ databases">
        <authorList>
            <person name="de Groot N.N."/>
        </authorList>
    </citation>
    <scope>NUCLEOTIDE SEQUENCE [LARGE SCALE GENOMIC DNA]</scope>
    <source>
        <strain evidence="2 3">DSM 44637</strain>
    </source>
</reference>
<sequence>MRKTLLALMTAALLAVVVAPAEAAVGVEVGGAVAKPGDLSTAQLDGARLDQVVNDASPVLPPGKHTILRVTVRVTGAAHRTVTFALAELDPSFGNHPAVFRDGRRGVDLTVPGDRDGSRTVRDVRAVSVAVSAARPAAQPVQVTTHGRSVTLPPALLAKLPRRTVTARFASDAGTQTHQESGPPLALVLALAGVLPKPDTSVVAVGADGYGAAVTLAEAWTGGRPLLLSVMEDGKPLAEPRLVPLGDVKGGRYVSGVTALAVG</sequence>
<evidence type="ECO:0000313" key="3">
    <source>
        <dbReference type="Proteomes" id="UP000199137"/>
    </source>
</evidence>
<dbReference type="STRING" id="112413.SAMN05421854_104198"/>
<feature type="signal peptide" evidence="1">
    <location>
        <begin position="1"/>
        <end position="23"/>
    </location>
</feature>
<dbReference type="Proteomes" id="UP000199137">
    <property type="component" value="Unassembled WGS sequence"/>
</dbReference>
<gene>
    <name evidence="2" type="ORF">SAMN05421854_104198</name>
</gene>
<proteinExistence type="predicted"/>
<dbReference type="Gene3D" id="3.90.420.10">
    <property type="entry name" value="Oxidoreductase, molybdopterin-binding domain"/>
    <property type="match status" value="1"/>
</dbReference>
<organism evidence="2 3">
    <name type="scientific">Amycolatopsis rubida</name>
    <dbReference type="NCBI Taxonomy" id="112413"/>
    <lineage>
        <taxon>Bacteria</taxon>
        <taxon>Bacillati</taxon>
        <taxon>Actinomycetota</taxon>
        <taxon>Actinomycetes</taxon>
        <taxon>Pseudonocardiales</taxon>
        <taxon>Pseudonocardiaceae</taxon>
        <taxon>Amycolatopsis</taxon>
    </lineage>
</organism>
<dbReference type="EMBL" id="FOWC01000004">
    <property type="protein sequence ID" value="SFP14694.1"/>
    <property type="molecule type" value="Genomic_DNA"/>
</dbReference>
<dbReference type="InterPro" id="IPR036374">
    <property type="entry name" value="OxRdtase_Mopterin-bd_sf"/>
</dbReference>
<evidence type="ECO:0008006" key="4">
    <source>
        <dbReference type="Google" id="ProtNLM"/>
    </source>
</evidence>
<protein>
    <recommendedName>
        <fullName evidence="4">Oxidoreductase molybdopterin binding domain-containing protein</fullName>
    </recommendedName>
</protein>
<feature type="chain" id="PRO_5011447847" description="Oxidoreductase molybdopterin binding domain-containing protein" evidence="1">
    <location>
        <begin position="24"/>
        <end position="263"/>
    </location>
</feature>
<keyword evidence="1" id="KW-0732">Signal</keyword>
<dbReference type="AlphaFoldDB" id="A0A1I5MYQ9"/>